<evidence type="ECO:0000313" key="13">
    <source>
        <dbReference type="Proteomes" id="UP001634747"/>
    </source>
</evidence>
<dbReference type="RefSeq" id="WP_263413041.1">
    <property type="nucleotide sequence ID" value="NZ_JAGSYB010000001.1"/>
</dbReference>
<dbReference type="PANTHER" id="PTHR31937">
    <property type="entry name" value="TRANSMEMBRANE PROTEIN 163"/>
    <property type="match status" value="1"/>
</dbReference>
<keyword evidence="10" id="KW-0968">Cytoplasmic vesicle</keyword>
<evidence type="ECO:0000256" key="11">
    <source>
        <dbReference type="SAM" id="Phobius"/>
    </source>
</evidence>
<keyword evidence="6" id="KW-0862">Zinc</keyword>
<dbReference type="Gene3D" id="1.20.1510.10">
    <property type="entry name" value="Cation efflux protein transmembrane domain"/>
    <property type="match status" value="1"/>
</dbReference>
<dbReference type="SUPFAM" id="SSF161111">
    <property type="entry name" value="Cation efflux protein transmembrane domain-like"/>
    <property type="match status" value="1"/>
</dbReference>
<feature type="transmembrane region" description="Helical" evidence="11">
    <location>
        <begin position="178"/>
        <end position="195"/>
    </location>
</feature>
<comment type="similarity">
    <text evidence="3">Belongs to the TMEM163 family.</text>
</comment>
<evidence type="ECO:0000256" key="6">
    <source>
        <dbReference type="ARBA" id="ARBA00022833"/>
    </source>
</evidence>
<dbReference type="InterPro" id="IPR027469">
    <property type="entry name" value="Cation_efflux_TMD_sf"/>
</dbReference>
<name>A0ABW9KI85_9BACT</name>
<accession>A0ABW9KI85</accession>
<sequence>MKTRRSMLEQMADVVTAQGAACTIPTVLTDGERERLARRGRQLEIVTVCWAALEATVALAGAHREHSISLAGFGWDSCIEMLSGAALYWRMTHEMDHDRKHRAERLSLKVAGWCLYALAIYVLIDSVYSLMRGGAETPGWTGMAITAAALVSMPILTRAKRTVAQGLNSRAMMADARQTNFCAIQAGIVLGGLLVRSVLHVGWADAVAGLVLVPFLYRAGREALRGNACCH</sequence>
<dbReference type="InterPro" id="IPR026765">
    <property type="entry name" value="Tmem163"/>
</dbReference>
<dbReference type="PANTHER" id="PTHR31937:SF2">
    <property type="entry name" value="TRANSMEMBRANE PROTEIN 163"/>
    <property type="match status" value="1"/>
</dbReference>
<proteinExistence type="inferred from homology"/>
<evidence type="ECO:0000313" key="12">
    <source>
        <dbReference type="EMBL" id="MFN2975434.1"/>
    </source>
</evidence>
<organism evidence="12 13">
    <name type="scientific">Terriglobus aquaticus</name>
    <dbReference type="NCBI Taxonomy" id="940139"/>
    <lineage>
        <taxon>Bacteria</taxon>
        <taxon>Pseudomonadati</taxon>
        <taxon>Acidobacteriota</taxon>
        <taxon>Terriglobia</taxon>
        <taxon>Terriglobales</taxon>
        <taxon>Acidobacteriaceae</taxon>
        <taxon>Terriglobus</taxon>
    </lineage>
</organism>
<keyword evidence="13" id="KW-1185">Reference proteome</keyword>
<evidence type="ECO:0000256" key="5">
    <source>
        <dbReference type="ARBA" id="ARBA00022753"/>
    </source>
</evidence>
<evidence type="ECO:0000256" key="7">
    <source>
        <dbReference type="ARBA" id="ARBA00022989"/>
    </source>
</evidence>
<dbReference type="EMBL" id="JBJYXY010000001">
    <property type="protein sequence ID" value="MFN2975434.1"/>
    <property type="molecule type" value="Genomic_DNA"/>
</dbReference>
<evidence type="ECO:0000256" key="1">
    <source>
        <dbReference type="ARBA" id="ARBA00004146"/>
    </source>
</evidence>
<evidence type="ECO:0000256" key="4">
    <source>
        <dbReference type="ARBA" id="ARBA00022692"/>
    </source>
</evidence>
<dbReference type="Proteomes" id="UP001634747">
    <property type="component" value="Unassembled WGS sequence"/>
</dbReference>
<keyword evidence="4 11" id="KW-0812">Transmembrane</keyword>
<comment type="subcellular location">
    <subcellularLocation>
        <location evidence="2">Cytoplasmic vesicle</location>
        <location evidence="2">Secretory vesicle</location>
        <location evidence="2">Synaptic vesicle membrane</location>
        <topology evidence="2">Multi-pass membrane protein</topology>
    </subcellularLocation>
    <subcellularLocation>
        <location evidence="1">Early endosome membrane</location>
    </subcellularLocation>
</comment>
<feature type="transmembrane region" description="Helical" evidence="11">
    <location>
        <begin position="137"/>
        <end position="157"/>
    </location>
</feature>
<evidence type="ECO:0000256" key="9">
    <source>
        <dbReference type="ARBA" id="ARBA00023136"/>
    </source>
</evidence>
<evidence type="ECO:0000256" key="2">
    <source>
        <dbReference type="ARBA" id="ARBA00004644"/>
    </source>
</evidence>
<evidence type="ECO:0000256" key="8">
    <source>
        <dbReference type="ARBA" id="ARBA00023018"/>
    </source>
</evidence>
<keyword evidence="8" id="KW-0770">Synapse</keyword>
<feature type="transmembrane region" description="Helical" evidence="11">
    <location>
        <begin position="110"/>
        <end position="131"/>
    </location>
</feature>
<evidence type="ECO:0000256" key="3">
    <source>
        <dbReference type="ARBA" id="ARBA00008731"/>
    </source>
</evidence>
<keyword evidence="5" id="KW-0967">Endosome</keyword>
<gene>
    <name evidence="12" type="ORF">ACK2TP_06640</name>
</gene>
<keyword evidence="7 11" id="KW-1133">Transmembrane helix</keyword>
<keyword evidence="9 11" id="KW-0472">Membrane</keyword>
<protein>
    <submittedName>
        <fullName evidence="12">Cation transporter</fullName>
    </submittedName>
</protein>
<reference evidence="12 13" key="1">
    <citation type="submission" date="2024-12" db="EMBL/GenBank/DDBJ databases">
        <authorList>
            <person name="Lee Y."/>
        </authorList>
    </citation>
    <scope>NUCLEOTIDE SEQUENCE [LARGE SCALE GENOMIC DNA]</scope>
    <source>
        <strain evidence="12 13">03SUJ4</strain>
    </source>
</reference>
<evidence type="ECO:0000256" key="10">
    <source>
        <dbReference type="ARBA" id="ARBA00023329"/>
    </source>
</evidence>
<comment type="caution">
    <text evidence="12">The sequence shown here is derived from an EMBL/GenBank/DDBJ whole genome shotgun (WGS) entry which is preliminary data.</text>
</comment>